<protein>
    <submittedName>
        <fullName evidence="2">Uncharacterized protein</fullName>
    </submittedName>
</protein>
<dbReference type="InterPro" id="IPR019734">
    <property type="entry name" value="TPR_rpt"/>
</dbReference>
<keyword evidence="3" id="KW-1185">Reference proteome</keyword>
<dbReference type="SUPFAM" id="SSF48452">
    <property type="entry name" value="TPR-like"/>
    <property type="match status" value="1"/>
</dbReference>
<dbReference type="Pfam" id="PF13174">
    <property type="entry name" value="TPR_6"/>
    <property type="match status" value="1"/>
</dbReference>
<feature type="transmembrane region" description="Helical" evidence="1">
    <location>
        <begin position="62"/>
        <end position="80"/>
    </location>
</feature>
<dbReference type="Proteomes" id="UP000244193">
    <property type="component" value="Chromosome"/>
</dbReference>
<evidence type="ECO:0000313" key="3">
    <source>
        <dbReference type="Proteomes" id="UP000244193"/>
    </source>
</evidence>
<sequence length="262" mass="28990">MATFNKRGYKAPKPKEEKIDDQFVDDTDLNIDEKDSATASVFNSLDNTASKTEEFVERNQKVIFGAVFVVALIAAGYFLYQKFVVEANEAEANKDMFQAQKYFQQATDGVNPDSLYVLSLNGGEGKYGFIKLADKYSGTDAGNLANYYAGMAYLNTGKFDDAIKYLEKFDSKEEFLSATATGAIGDAHAEKNHLKEALEFYLKAADATKSDAIRPRFLLKAGKVALELGKKADALKYFTEIKETFDMTPEAQNIDVLIGLAQ</sequence>
<keyword evidence="1" id="KW-1133">Transmembrane helix</keyword>
<evidence type="ECO:0000313" key="2">
    <source>
        <dbReference type="EMBL" id="AWA29955.1"/>
    </source>
</evidence>
<dbReference type="EMBL" id="CP028811">
    <property type="protein sequence ID" value="AWA29955.1"/>
    <property type="molecule type" value="Genomic_DNA"/>
</dbReference>
<reference evidence="2 3" key="1">
    <citation type="submission" date="2018-04" db="EMBL/GenBank/DDBJ databases">
        <title>Genome sequencing of Flavobacterium sp. HYN0048.</title>
        <authorList>
            <person name="Yi H."/>
            <person name="Baek C."/>
        </authorList>
    </citation>
    <scope>NUCLEOTIDE SEQUENCE [LARGE SCALE GENOMIC DNA]</scope>
    <source>
        <strain evidence="2 3">HYN0048</strain>
    </source>
</reference>
<dbReference type="KEGG" id="fmg:HYN48_07605"/>
<dbReference type="Gene3D" id="1.25.40.10">
    <property type="entry name" value="Tetratricopeptide repeat domain"/>
    <property type="match status" value="1"/>
</dbReference>
<dbReference type="AlphaFoldDB" id="A0A2S0REA7"/>
<evidence type="ECO:0000256" key="1">
    <source>
        <dbReference type="SAM" id="Phobius"/>
    </source>
</evidence>
<organism evidence="2 3">
    <name type="scientific">Flavobacterium magnum</name>
    <dbReference type="NCBI Taxonomy" id="2162713"/>
    <lineage>
        <taxon>Bacteria</taxon>
        <taxon>Pseudomonadati</taxon>
        <taxon>Bacteroidota</taxon>
        <taxon>Flavobacteriia</taxon>
        <taxon>Flavobacteriales</taxon>
        <taxon>Flavobacteriaceae</taxon>
        <taxon>Flavobacterium</taxon>
    </lineage>
</organism>
<dbReference type="InterPro" id="IPR011990">
    <property type="entry name" value="TPR-like_helical_dom_sf"/>
</dbReference>
<proteinExistence type="predicted"/>
<name>A0A2S0REA7_9FLAO</name>
<keyword evidence="1" id="KW-0472">Membrane</keyword>
<keyword evidence="1" id="KW-0812">Transmembrane</keyword>
<accession>A0A2S0REA7</accession>
<dbReference type="Pfam" id="PF13432">
    <property type="entry name" value="TPR_16"/>
    <property type="match status" value="1"/>
</dbReference>
<dbReference type="RefSeq" id="WP_108370539.1">
    <property type="nucleotide sequence ID" value="NZ_CP028811.1"/>
</dbReference>
<gene>
    <name evidence="2" type="ORF">HYN48_07605</name>
</gene>
<dbReference type="OrthoDB" id="9808622at2"/>